<evidence type="ECO:0000256" key="3">
    <source>
        <dbReference type="ARBA" id="ARBA00023002"/>
    </source>
</evidence>
<dbReference type="SUPFAM" id="SSF51735">
    <property type="entry name" value="NAD(P)-binding Rossmann-fold domains"/>
    <property type="match status" value="1"/>
</dbReference>
<gene>
    <name evidence="4" type="ORF">SAPINGB_P002303</name>
</gene>
<keyword evidence="3" id="KW-0560">Oxidoreductase</keyword>
<dbReference type="PANTHER" id="PTHR43618">
    <property type="entry name" value="7-ALPHA-HYDROXYSTEROID DEHYDROGENASE"/>
    <property type="match status" value="1"/>
</dbReference>
<evidence type="ECO:0000256" key="1">
    <source>
        <dbReference type="ARBA" id="ARBA00006484"/>
    </source>
</evidence>
<keyword evidence="2" id="KW-0521">NADP</keyword>
<keyword evidence="5" id="KW-1185">Reference proteome</keyword>
<dbReference type="PROSITE" id="PS00061">
    <property type="entry name" value="ADH_SHORT"/>
    <property type="match status" value="1"/>
</dbReference>
<proteinExistence type="inferred from homology"/>
<dbReference type="Pfam" id="PF13561">
    <property type="entry name" value="adh_short_C2"/>
    <property type="match status" value="1"/>
</dbReference>
<evidence type="ECO:0000313" key="4">
    <source>
        <dbReference type="EMBL" id="VVT49506.1"/>
    </source>
</evidence>
<dbReference type="RefSeq" id="XP_031852913.1">
    <property type="nucleotide sequence ID" value="XM_031997022.1"/>
</dbReference>
<dbReference type="OrthoDB" id="294295at2759"/>
<dbReference type="GeneID" id="43581122"/>
<name>A0A5E8BJ35_9ASCO</name>
<dbReference type="PRINTS" id="PR00081">
    <property type="entry name" value="GDHRDH"/>
</dbReference>
<dbReference type="InterPro" id="IPR002347">
    <property type="entry name" value="SDR_fam"/>
</dbReference>
<protein>
    <submittedName>
        <fullName evidence="4">Uncharacterized protein</fullName>
    </submittedName>
</protein>
<evidence type="ECO:0000313" key="5">
    <source>
        <dbReference type="Proteomes" id="UP000398389"/>
    </source>
</evidence>
<organism evidence="4 5">
    <name type="scientific">Magnusiomyces paraingens</name>
    <dbReference type="NCBI Taxonomy" id="2606893"/>
    <lineage>
        <taxon>Eukaryota</taxon>
        <taxon>Fungi</taxon>
        <taxon>Dikarya</taxon>
        <taxon>Ascomycota</taxon>
        <taxon>Saccharomycotina</taxon>
        <taxon>Dipodascomycetes</taxon>
        <taxon>Dipodascales</taxon>
        <taxon>Dipodascaceae</taxon>
        <taxon>Magnusiomyces</taxon>
    </lineage>
</organism>
<evidence type="ECO:0000256" key="2">
    <source>
        <dbReference type="ARBA" id="ARBA00022857"/>
    </source>
</evidence>
<dbReference type="InterPro" id="IPR020904">
    <property type="entry name" value="Sc_DH/Rdtase_CS"/>
</dbReference>
<comment type="similarity">
    <text evidence="1">Belongs to the short-chain dehydrogenases/reductases (SDR) family.</text>
</comment>
<dbReference type="PANTHER" id="PTHR43618:SF12">
    <property type="entry name" value="OXIDOREDUCTASE, SHORT-CHAIN DEHYDROGENASE_REDUCTASE FAMILY (AFU_ORTHOLOGUE AFUA_1G14540)"/>
    <property type="match status" value="1"/>
</dbReference>
<dbReference type="InterPro" id="IPR036291">
    <property type="entry name" value="NAD(P)-bd_dom_sf"/>
</dbReference>
<dbReference type="Proteomes" id="UP000398389">
    <property type="component" value="Unassembled WGS sequence"/>
</dbReference>
<dbReference type="AlphaFoldDB" id="A0A5E8BJ35"/>
<sequence length="279" mass="28993">MSTKDLIDIYAVPGKVAVITGSSRGLGYDMAEALLLGGAARVYISSRKVDACAKAVSQLNAIAKEKNLPGKAYSIPADVSTKAGADALRAAFDKVNKEEGLEPRADIVIANAGATWAEEIEKFPDSAFAKVMDLNVRGVFFTVVAFLDLLRKAGTPEDPARVIITGSVAGLTGLMPNGFAYNASKAGVHQLGKQLAVDLGPQHISVNILAPGFFPSKMTAGFLSGGVGDHMAETNPLKRLGLRSDIIGVTLFLTSKASAYVNGVVLPLDGGSHVGAPKI</sequence>
<dbReference type="Gene3D" id="3.40.50.720">
    <property type="entry name" value="NAD(P)-binding Rossmann-like Domain"/>
    <property type="match status" value="1"/>
</dbReference>
<reference evidence="4 5" key="1">
    <citation type="submission" date="2019-09" db="EMBL/GenBank/DDBJ databases">
        <authorList>
            <person name="Brejova B."/>
        </authorList>
    </citation>
    <scope>NUCLEOTIDE SEQUENCE [LARGE SCALE GENOMIC DNA]</scope>
</reference>
<dbReference type="EMBL" id="CABVLU010000002">
    <property type="protein sequence ID" value="VVT49506.1"/>
    <property type="molecule type" value="Genomic_DNA"/>
</dbReference>
<dbReference type="GO" id="GO:0016491">
    <property type="term" value="F:oxidoreductase activity"/>
    <property type="evidence" value="ECO:0007669"/>
    <property type="project" value="UniProtKB-KW"/>
</dbReference>
<accession>A0A5E8BJ35</accession>
<dbReference type="InterPro" id="IPR052178">
    <property type="entry name" value="Sec_Metab_Biosynth_SDR"/>
</dbReference>